<accession>A0ABY1K6Y2</accession>
<feature type="coiled-coil region" evidence="1">
    <location>
        <begin position="647"/>
        <end position="681"/>
    </location>
</feature>
<keyword evidence="1" id="KW-0175">Coiled coil</keyword>
<evidence type="ECO:0000313" key="3">
    <source>
        <dbReference type="EMBL" id="SIR35276.1"/>
    </source>
</evidence>
<comment type="caution">
    <text evidence="3">The sequence shown here is derived from an EMBL/GenBank/DDBJ whole genome shotgun (WGS) entry which is preliminary data.</text>
</comment>
<reference evidence="3 4" key="1">
    <citation type="submission" date="2017-01" db="EMBL/GenBank/DDBJ databases">
        <authorList>
            <person name="Varghese N."/>
            <person name="Submissions S."/>
        </authorList>
    </citation>
    <scope>NUCLEOTIDE SEQUENCE [LARGE SCALE GENOMIC DNA]</scope>
    <source>
        <strain evidence="3 4">ATCC 23464</strain>
    </source>
</reference>
<name>A0ABY1K6Y2_9BACL</name>
<feature type="domain" description="Phage tail tape measure protein" evidence="2">
    <location>
        <begin position="135"/>
        <end position="304"/>
    </location>
</feature>
<dbReference type="InterPro" id="IPR010090">
    <property type="entry name" value="Phage_tape_meas"/>
</dbReference>
<evidence type="ECO:0000259" key="2">
    <source>
        <dbReference type="Pfam" id="PF10145"/>
    </source>
</evidence>
<dbReference type="EMBL" id="FTNK01000011">
    <property type="protein sequence ID" value="SIR35276.1"/>
    <property type="molecule type" value="Genomic_DNA"/>
</dbReference>
<sequence length="966" mass="105703">MAKEYEVAFELSGKLDPTLKRAFDGVTHNVSDLESELKMIQRSKSMDHLGKEARNSAGSFDKLKNSAEGFKDVLGRVAQYTGAYAIISSVTDTFSNAVGEVISFKDSLQQVAAATGATVEEMESIRSVTQDLYGKGMGENFEDIASAITTVKQVTHETGDALEGITQNAIAFRDVFGEEITQSIKASDTMMKNFGITSEESYNLLAQGAQKGLNKSDELIDTANEYSVYYKTLGYSANEMFNQFSSGLEAGAFNLDKVGDSVKEFGIRIKDGSDSTIDAMAMLFAPDDIDQFTQRLMKGSAKSAEYMELLKHVSKDTAKELVKNLKAGGKKSSNAFEALQGIMGQGNDILDGLSSGAIRGKDAMEKVINKLGEIEDPMQRSTIGVALFGTQFEDMESDVIAALGTARSQFDMTKNTMEEITKIKYDSLTKDLQVLGRELMTEVIIPIGEDLMPVLRDMTEWASNNKDTIKAIALTVAAAMLTKNTVSIVKDYTRVAQSLGKVTGNTTKFGAAAGLLSNPIGIAVGAVGALTLGVIAYKKHQEAARKAILHMGDSIREAYDNFSEVEKQTTKTKDLTTEYDRLIKKLGDVKTPAEQLAEARRKLANVEQELIDLNPEILSAEDAKSGRFREQVGLANELNETTLAMTKRELNNEIINGESNLPKLEEDYTRLTKKAKEYDQANIDSEKSYVRLNEYLERRNAIMDNPNLSSDQAMAQIQKLAAEVKNITGEDFGDQLQLLDDAPPALLKYTNETLSNLKATQEEMKAAENSFQELYDNKIALIQLNLGVGETIDSQSAKYKNLSAEEKERFAKVIRDVQELNREMDKLPADKKIDISVAWNQIGNIPASVPNVARIGGRGQQVQEYARGGVVSRPELAWVGEGGDNEVIIPINGSQRSRDLYSTAGSMLGASDSSGSGGSYVFNPTYNVYGNANKNDLEGLAQKTKSDWETGLAAYERKQSRVSMRG</sequence>
<dbReference type="Pfam" id="PF10145">
    <property type="entry name" value="PhageMin_Tail"/>
    <property type="match status" value="1"/>
</dbReference>
<protein>
    <submittedName>
        <fullName evidence="3">Phage-related minor tail protein</fullName>
    </submittedName>
</protein>
<evidence type="ECO:0000256" key="1">
    <source>
        <dbReference type="SAM" id="Coils"/>
    </source>
</evidence>
<evidence type="ECO:0000313" key="4">
    <source>
        <dbReference type="Proteomes" id="UP000186666"/>
    </source>
</evidence>
<dbReference type="Proteomes" id="UP000186666">
    <property type="component" value="Unassembled WGS sequence"/>
</dbReference>
<keyword evidence="4" id="KW-1185">Reference proteome</keyword>
<gene>
    <name evidence="3" type="ORF">SAMN05421578_111163</name>
</gene>
<organism evidence="3 4">
    <name type="scientific">Paenibacillus macquariensis</name>
    <dbReference type="NCBI Taxonomy" id="948756"/>
    <lineage>
        <taxon>Bacteria</taxon>
        <taxon>Bacillati</taxon>
        <taxon>Bacillota</taxon>
        <taxon>Bacilli</taxon>
        <taxon>Bacillales</taxon>
        <taxon>Paenibacillaceae</taxon>
        <taxon>Paenibacillus</taxon>
    </lineage>
</organism>
<dbReference type="RefSeq" id="WP_068583928.1">
    <property type="nucleotide sequence ID" value="NZ_FTNK01000011.1"/>
</dbReference>
<proteinExistence type="predicted"/>
<feature type="coiled-coil region" evidence="1">
    <location>
        <begin position="710"/>
        <end position="777"/>
    </location>
</feature>